<comment type="function">
    <text evidence="7">Binds to the 23S rRNA.</text>
</comment>
<keyword evidence="3 7" id="KW-0694">RNA-binding</keyword>
<keyword evidence="2 7" id="KW-0699">rRNA-binding</keyword>
<dbReference type="HAMAP" id="MF_00503">
    <property type="entry name" value="Ribosomal_bL9"/>
    <property type="match status" value="1"/>
</dbReference>
<evidence type="ECO:0000256" key="3">
    <source>
        <dbReference type="ARBA" id="ARBA00022884"/>
    </source>
</evidence>
<evidence type="ECO:0000313" key="10">
    <source>
        <dbReference type="EMBL" id="MBS7526566.1"/>
    </source>
</evidence>
<name>A0ABS5PQB4_9FIRM</name>
<evidence type="ECO:0000256" key="4">
    <source>
        <dbReference type="ARBA" id="ARBA00022980"/>
    </source>
</evidence>
<evidence type="ECO:0000259" key="8">
    <source>
        <dbReference type="Pfam" id="PF01281"/>
    </source>
</evidence>
<dbReference type="RefSeq" id="WP_213236427.1">
    <property type="nucleotide sequence ID" value="NZ_JAHBCL010000011.1"/>
</dbReference>
<evidence type="ECO:0000256" key="2">
    <source>
        <dbReference type="ARBA" id="ARBA00022730"/>
    </source>
</evidence>
<dbReference type="InterPro" id="IPR000244">
    <property type="entry name" value="Ribosomal_bL9"/>
</dbReference>
<dbReference type="InterPro" id="IPR020594">
    <property type="entry name" value="Ribosomal_bL9_bac/chp"/>
</dbReference>
<accession>A0ABS5PQB4</accession>
<dbReference type="Gene3D" id="3.40.5.10">
    <property type="entry name" value="Ribosomal protein L9, N-terminal domain"/>
    <property type="match status" value="1"/>
</dbReference>
<dbReference type="InterPro" id="IPR036935">
    <property type="entry name" value="Ribosomal_bL9_N_sf"/>
</dbReference>
<evidence type="ECO:0000259" key="9">
    <source>
        <dbReference type="Pfam" id="PF03948"/>
    </source>
</evidence>
<dbReference type="GO" id="GO:0005840">
    <property type="term" value="C:ribosome"/>
    <property type="evidence" value="ECO:0007669"/>
    <property type="project" value="UniProtKB-KW"/>
</dbReference>
<proteinExistence type="inferred from homology"/>
<keyword evidence="5 7" id="KW-0687">Ribonucleoprotein</keyword>
<dbReference type="Proteomes" id="UP000746471">
    <property type="component" value="Unassembled WGS sequence"/>
</dbReference>
<keyword evidence="11" id="KW-1185">Reference proteome</keyword>
<dbReference type="InterPro" id="IPR020070">
    <property type="entry name" value="Ribosomal_bL9_N"/>
</dbReference>
<dbReference type="EMBL" id="JAHBCL010000011">
    <property type="protein sequence ID" value="MBS7526566.1"/>
    <property type="molecule type" value="Genomic_DNA"/>
</dbReference>
<reference evidence="10 11" key="1">
    <citation type="submission" date="2021-05" db="EMBL/GenBank/DDBJ databases">
        <title>Fusibacter ferrireducens sp. nov., an anaerobic, sulfur- and Fe-reducing bacterium isolated from the mangrove sediment.</title>
        <authorList>
            <person name="Qiu D."/>
        </authorList>
    </citation>
    <scope>NUCLEOTIDE SEQUENCE [LARGE SCALE GENOMIC DNA]</scope>
    <source>
        <strain evidence="10 11">DSM 12116</strain>
    </source>
</reference>
<dbReference type="InterPro" id="IPR036791">
    <property type="entry name" value="Ribosomal_bL9_C_sf"/>
</dbReference>
<evidence type="ECO:0000313" key="11">
    <source>
        <dbReference type="Proteomes" id="UP000746471"/>
    </source>
</evidence>
<evidence type="ECO:0000256" key="7">
    <source>
        <dbReference type="HAMAP-Rule" id="MF_00503"/>
    </source>
</evidence>
<dbReference type="NCBIfam" id="TIGR00158">
    <property type="entry name" value="L9"/>
    <property type="match status" value="1"/>
</dbReference>
<evidence type="ECO:0000256" key="6">
    <source>
        <dbReference type="ARBA" id="ARBA00035292"/>
    </source>
</evidence>
<feature type="domain" description="Large ribosomal subunit protein bL9 C-terminal" evidence="9">
    <location>
        <begin position="63"/>
        <end position="146"/>
    </location>
</feature>
<organism evidence="10 11">
    <name type="scientific">Fusibacter paucivorans</name>
    <dbReference type="NCBI Taxonomy" id="76009"/>
    <lineage>
        <taxon>Bacteria</taxon>
        <taxon>Bacillati</taxon>
        <taxon>Bacillota</taxon>
        <taxon>Clostridia</taxon>
        <taxon>Eubacteriales</taxon>
        <taxon>Eubacteriales Family XII. Incertae Sedis</taxon>
        <taxon>Fusibacter</taxon>
    </lineage>
</organism>
<sequence length="148" mass="16104">MKVILLKDIKGTGKKGDVINASDGHARNYLIPRGLAKEATEGNVRALEHQQATVQKKKDEAFAEAVALGKDIEKIQIIFKAKAGEGGRLFGSITNKDIADELKKAHGIDIDKKKIALDQPIRTLGTTLVTVKVYPKVSAQFSVKVIEE</sequence>
<dbReference type="Pfam" id="PF03948">
    <property type="entry name" value="Ribosomal_L9_C"/>
    <property type="match status" value="1"/>
</dbReference>
<gene>
    <name evidence="7 10" type="primary">rplI</name>
    <name evidence="10" type="ORF">KHM83_07750</name>
</gene>
<dbReference type="Gene3D" id="3.10.430.100">
    <property type="entry name" value="Ribosomal protein L9, C-terminal domain"/>
    <property type="match status" value="1"/>
</dbReference>
<feature type="domain" description="Ribosomal protein L9" evidence="8">
    <location>
        <begin position="1"/>
        <end position="46"/>
    </location>
</feature>
<keyword evidence="4 7" id="KW-0689">Ribosomal protein</keyword>
<dbReference type="Pfam" id="PF01281">
    <property type="entry name" value="Ribosomal_L9_N"/>
    <property type="match status" value="1"/>
</dbReference>
<dbReference type="SUPFAM" id="SSF55653">
    <property type="entry name" value="Ribosomal protein L9 C-domain"/>
    <property type="match status" value="1"/>
</dbReference>
<dbReference type="SUPFAM" id="SSF55658">
    <property type="entry name" value="L9 N-domain-like"/>
    <property type="match status" value="1"/>
</dbReference>
<comment type="caution">
    <text evidence="10">The sequence shown here is derived from an EMBL/GenBank/DDBJ whole genome shotgun (WGS) entry which is preliminary data.</text>
</comment>
<dbReference type="InterPro" id="IPR020069">
    <property type="entry name" value="Ribosomal_bL9_C"/>
</dbReference>
<evidence type="ECO:0000256" key="1">
    <source>
        <dbReference type="ARBA" id="ARBA00010605"/>
    </source>
</evidence>
<dbReference type="InterPro" id="IPR009027">
    <property type="entry name" value="Ribosomal_bL9/RNase_H1_N"/>
</dbReference>
<evidence type="ECO:0000256" key="5">
    <source>
        <dbReference type="ARBA" id="ARBA00023274"/>
    </source>
</evidence>
<protein>
    <recommendedName>
        <fullName evidence="6 7">Large ribosomal subunit protein bL9</fullName>
    </recommendedName>
</protein>
<comment type="similarity">
    <text evidence="1 7">Belongs to the bacterial ribosomal protein bL9 family.</text>
</comment>
<dbReference type="PANTHER" id="PTHR21368">
    <property type="entry name" value="50S RIBOSOMAL PROTEIN L9"/>
    <property type="match status" value="1"/>
</dbReference>